<keyword evidence="5 14" id="KW-0349">Heme</keyword>
<dbReference type="EMBL" id="LWDX02047268">
    <property type="protein sequence ID" value="OEL21725.1"/>
    <property type="molecule type" value="Genomic_DNA"/>
</dbReference>
<evidence type="ECO:0000256" key="9">
    <source>
        <dbReference type="ARBA" id="ARBA00023002"/>
    </source>
</evidence>
<keyword evidence="12" id="KW-0472">Membrane</keyword>
<evidence type="ECO:0000256" key="1">
    <source>
        <dbReference type="ARBA" id="ARBA00001971"/>
    </source>
</evidence>
<evidence type="ECO:0000256" key="3">
    <source>
        <dbReference type="ARBA" id="ARBA00004966"/>
    </source>
</evidence>
<evidence type="ECO:0000313" key="16">
    <source>
        <dbReference type="EMBL" id="OEL21725.1"/>
    </source>
</evidence>
<reference evidence="16 17" key="1">
    <citation type="submission" date="2016-09" db="EMBL/GenBank/DDBJ databases">
        <title>The draft genome of Dichanthelium oligosanthes: A C3 panicoid grass species.</title>
        <authorList>
            <person name="Studer A.J."/>
            <person name="Schnable J.C."/>
            <person name="Brutnell T.P."/>
        </authorList>
    </citation>
    <scope>NUCLEOTIDE SEQUENCE [LARGE SCALE GENOMIC DNA]</scope>
    <source>
        <strain evidence="17">cv. Kellogg 1175</strain>
        <tissue evidence="16">Leaf</tissue>
    </source>
</reference>
<keyword evidence="9 15" id="KW-0560">Oxidoreductase</keyword>
<protein>
    <submittedName>
        <fullName evidence="16">Cytochrome P450 93A3</fullName>
    </submittedName>
</protein>
<comment type="pathway">
    <text evidence="3">Secondary metabolite biosynthesis; flavonoid biosynthesis.</text>
</comment>
<evidence type="ECO:0000256" key="14">
    <source>
        <dbReference type="PIRSR" id="PIRSR602403-1"/>
    </source>
</evidence>
<dbReference type="STRING" id="888268.A0A1E5V9M9"/>
<evidence type="ECO:0000256" key="13">
    <source>
        <dbReference type="ARBA" id="ARBA00023241"/>
    </source>
</evidence>
<evidence type="ECO:0000256" key="12">
    <source>
        <dbReference type="ARBA" id="ARBA00023136"/>
    </source>
</evidence>
<dbReference type="GO" id="GO:0016705">
    <property type="term" value="F:oxidoreductase activity, acting on paired donors, with incorporation or reduction of molecular oxygen"/>
    <property type="evidence" value="ECO:0007669"/>
    <property type="project" value="InterPro"/>
</dbReference>
<dbReference type="GO" id="GO:0016020">
    <property type="term" value="C:membrane"/>
    <property type="evidence" value="ECO:0007669"/>
    <property type="project" value="UniProtKB-SubCell"/>
</dbReference>
<dbReference type="Pfam" id="PF00067">
    <property type="entry name" value="p450"/>
    <property type="match status" value="1"/>
</dbReference>
<evidence type="ECO:0000313" key="17">
    <source>
        <dbReference type="Proteomes" id="UP000095767"/>
    </source>
</evidence>
<feature type="binding site" description="axial binding residue" evidence="14">
    <location>
        <position position="442"/>
    </location>
    <ligand>
        <name>heme</name>
        <dbReference type="ChEBI" id="CHEBI:30413"/>
    </ligand>
    <ligandPart>
        <name>Fe</name>
        <dbReference type="ChEBI" id="CHEBI:18248"/>
    </ligandPart>
</feature>
<keyword evidence="7 14" id="KW-0479">Metal-binding</keyword>
<dbReference type="GO" id="GO:0004497">
    <property type="term" value="F:monooxygenase activity"/>
    <property type="evidence" value="ECO:0007669"/>
    <property type="project" value="UniProtKB-KW"/>
</dbReference>
<evidence type="ECO:0000256" key="2">
    <source>
        <dbReference type="ARBA" id="ARBA00004167"/>
    </source>
</evidence>
<dbReference type="InterPro" id="IPR001128">
    <property type="entry name" value="Cyt_P450"/>
</dbReference>
<evidence type="ECO:0000256" key="7">
    <source>
        <dbReference type="ARBA" id="ARBA00022723"/>
    </source>
</evidence>
<evidence type="ECO:0000256" key="11">
    <source>
        <dbReference type="ARBA" id="ARBA00023033"/>
    </source>
</evidence>
<dbReference type="PANTHER" id="PTHR47944:SF17">
    <property type="entry name" value="3,9-DIHYDROXYPTEROCARPAN 6A-MONOOXYGENASE"/>
    <property type="match status" value="1"/>
</dbReference>
<dbReference type="OrthoDB" id="1103324at2759"/>
<evidence type="ECO:0000256" key="6">
    <source>
        <dbReference type="ARBA" id="ARBA00022692"/>
    </source>
</evidence>
<dbReference type="Proteomes" id="UP000095767">
    <property type="component" value="Unassembled WGS sequence"/>
</dbReference>
<evidence type="ECO:0000256" key="4">
    <source>
        <dbReference type="ARBA" id="ARBA00010617"/>
    </source>
</evidence>
<evidence type="ECO:0000256" key="10">
    <source>
        <dbReference type="ARBA" id="ARBA00023004"/>
    </source>
</evidence>
<evidence type="ECO:0000256" key="15">
    <source>
        <dbReference type="RuleBase" id="RU000461"/>
    </source>
</evidence>
<comment type="caution">
    <text evidence="16">The sequence shown here is derived from an EMBL/GenBank/DDBJ whole genome shotgun (WGS) entry which is preliminary data.</text>
</comment>
<organism evidence="16 17">
    <name type="scientific">Dichanthelium oligosanthes</name>
    <dbReference type="NCBI Taxonomy" id="888268"/>
    <lineage>
        <taxon>Eukaryota</taxon>
        <taxon>Viridiplantae</taxon>
        <taxon>Streptophyta</taxon>
        <taxon>Embryophyta</taxon>
        <taxon>Tracheophyta</taxon>
        <taxon>Spermatophyta</taxon>
        <taxon>Magnoliopsida</taxon>
        <taxon>Liliopsida</taxon>
        <taxon>Poales</taxon>
        <taxon>Poaceae</taxon>
        <taxon>PACMAD clade</taxon>
        <taxon>Panicoideae</taxon>
        <taxon>Panicodae</taxon>
        <taxon>Paniceae</taxon>
        <taxon>Dichantheliinae</taxon>
        <taxon>Dichanthelium</taxon>
    </lineage>
</organism>
<keyword evidence="17" id="KW-1185">Reference proteome</keyword>
<dbReference type="PROSITE" id="PS00086">
    <property type="entry name" value="CYTOCHROME_P450"/>
    <property type="match status" value="1"/>
</dbReference>
<keyword evidence="8" id="KW-1133">Transmembrane helix</keyword>
<dbReference type="GO" id="GO:0005506">
    <property type="term" value="F:iron ion binding"/>
    <property type="evidence" value="ECO:0007669"/>
    <property type="project" value="InterPro"/>
</dbReference>
<keyword evidence="10 14" id="KW-0408">Iron</keyword>
<dbReference type="SUPFAM" id="SSF48264">
    <property type="entry name" value="Cytochrome P450"/>
    <property type="match status" value="1"/>
</dbReference>
<sequence length="509" mass="55712">MEEAAAAVAAVLLLLALSVALLTRRSSSRLLPPSPMALPLIGHLHLIRPPPHRAFDRILARYGPLVYLRLGPSTHCVVAGTADAARDLLKFEASIPERPLTAVTRHLAYDDAGFAFAPYGAQWRFMKRLCMSELLGPRTVDQLRPVREAELAAVLGAARDAARRGEAIDVSRQLISMSNNAIMRMVASALPGHMTEAARDCAKQVAEVVGAFNLEDYIGLFRGWDLQGLTRRTREVRDKFDALLEIMITAKEEARRSAAPARAATKDLLDILMDAAEDESAEVKLNRENIKAFVLDIFTAGSDTTATSVEWMLAHLINHPACMDKLRAELDAVVGGSRLVGEQDVAQLPYLQAVFKETLRLQPPAVFAQRETIEPVHVRGYTIPPKTSVFFNIFSIGRDPGWWEEPLQFRPERFMPGGAGASVDPRGQHMQLMPFGSGRRACPGMGLAMQAVPAFLAALVQCFDWAVPIPQGQSKAPPLDMEEAEGLVAARKQPLVLIPNPRLNPLPGL</sequence>
<dbReference type="GO" id="GO:0009813">
    <property type="term" value="P:flavonoid biosynthetic process"/>
    <property type="evidence" value="ECO:0007669"/>
    <property type="project" value="UniProtKB-KW"/>
</dbReference>
<dbReference type="FunFam" id="1.10.630.10:FF:000019">
    <property type="entry name" value="Cytochrome P450 family protein"/>
    <property type="match status" value="1"/>
</dbReference>
<proteinExistence type="inferred from homology"/>
<accession>A0A1E5V9M9</accession>
<dbReference type="PRINTS" id="PR00385">
    <property type="entry name" value="P450"/>
</dbReference>
<keyword evidence="11 15" id="KW-0503">Monooxygenase</keyword>
<comment type="similarity">
    <text evidence="4 15">Belongs to the cytochrome P450 family.</text>
</comment>
<comment type="cofactor">
    <cofactor evidence="1 14">
        <name>heme</name>
        <dbReference type="ChEBI" id="CHEBI:30413"/>
    </cofactor>
</comment>
<dbReference type="GO" id="GO:0020037">
    <property type="term" value="F:heme binding"/>
    <property type="evidence" value="ECO:0007669"/>
    <property type="project" value="InterPro"/>
</dbReference>
<name>A0A1E5V9M9_9POAL</name>
<keyword evidence="6" id="KW-0812">Transmembrane</keyword>
<comment type="subcellular location">
    <subcellularLocation>
        <location evidence="2">Membrane</location>
        <topology evidence="2">Single-pass membrane protein</topology>
    </subcellularLocation>
</comment>
<dbReference type="PANTHER" id="PTHR47944">
    <property type="entry name" value="CYTOCHROME P450 98A9"/>
    <property type="match status" value="1"/>
</dbReference>
<dbReference type="Gene3D" id="1.10.630.10">
    <property type="entry name" value="Cytochrome P450"/>
    <property type="match status" value="1"/>
</dbReference>
<keyword evidence="13" id="KW-0284">Flavonoid biosynthesis</keyword>
<dbReference type="InterPro" id="IPR002403">
    <property type="entry name" value="Cyt_P450_E_grp-IV"/>
</dbReference>
<evidence type="ECO:0000256" key="5">
    <source>
        <dbReference type="ARBA" id="ARBA00022617"/>
    </source>
</evidence>
<gene>
    <name evidence="16" type="ORF">BAE44_0017251</name>
</gene>
<evidence type="ECO:0000256" key="8">
    <source>
        <dbReference type="ARBA" id="ARBA00022989"/>
    </source>
</evidence>
<dbReference type="PRINTS" id="PR00465">
    <property type="entry name" value="EP450IV"/>
</dbReference>
<dbReference type="InterPro" id="IPR036396">
    <property type="entry name" value="Cyt_P450_sf"/>
</dbReference>
<dbReference type="AlphaFoldDB" id="A0A1E5V9M9"/>
<dbReference type="InterPro" id="IPR017972">
    <property type="entry name" value="Cyt_P450_CS"/>
</dbReference>